<feature type="compositionally biased region" description="Basic and acidic residues" evidence="1">
    <location>
        <begin position="263"/>
        <end position="272"/>
    </location>
</feature>
<accession>A0A3N4IVD1</accession>
<reference evidence="2 3" key="1">
    <citation type="journal article" date="2018" name="Nat. Ecol. Evol.">
        <title>Pezizomycetes genomes reveal the molecular basis of ectomycorrhizal truffle lifestyle.</title>
        <authorList>
            <person name="Murat C."/>
            <person name="Payen T."/>
            <person name="Noel B."/>
            <person name="Kuo A."/>
            <person name="Morin E."/>
            <person name="Chen J."/>
            <person name="Kohler A."/>
            <person name="Krizsan K."/>
            <person name="Balestrini R."/>
            <person name="Da Silva C."/>
            <person name="Montanini B."/>
            <person name="Hainaut M."/>
            <person name="Levati E."/>
            <person name="Barry K.W."/>
            <person name="Belfiori B."/>
            <person name="Cichocki N."/>
            <person name="Clum A."/>
            <person name="Dockter R.B."/>
            <person name="Fauchery L."/>
            <person name="Guy J."/>
            <person name="Iotti M."/>
            <person name="Le Tacon F."/>
            <person name="Lindquist E.A."/>
            <person name="Lipzen A."/>
            <person name="Malagnac F."/>
            <person name="Mello A."/>
            <person name="Molinier V."/>
            <person name="Miyauchi S."/>
            <person name="Poulain J."/>
            <person name="Riccioni C."/>
            <person name="Rubini A."/>
            <person name="Sitrit Y."/>
            <person name="Splivallo R."/>
            <person name="Traeger S."/>
            <person name="Wang M."/>
            <person name="Zifcakova L."/>
            <person name="Wipf D."/>
            <person name="Zambonelli A."/>
            <person name="Paolocci F."/>
            <person name="Nowrousian M."/>
            <person name="Ottonello S."/>
            <person name="Baldrian P."/>
            <person name="Spatafora J.W."/>
            <person name="Henrissat B."/>
            <person name="Nagy L.G."/>
            <person name="Aury J.M."/>
            <person name="Wincker P."/>
            <person name="Grigoriev I.V."/>
            <person name="Bonfante P."/>
            <person name="Martin F.M."/>
        </authorList>
    </citation>
    <scope>NUCLEOTIDE SEQUENCE [LARGE SCALE GENOMIC DNA]</scope>
    <source>
        <strain evidence="2 3">120613-1</strain>
    </source>
</reference>
<gene>
    <name evidence="2" type="ORF">L873DRAFT_1720379</name>
</gene>
<evidence type="ECO:0000313" key="3">
    <source>
        <dbReference type="Proteomes" id="UP000276215"/>
    </source>
</evidence>
<feature type="compositionally biased region" description="Polar residues" evidence="1">
    <location>
        <begin position="103"/>
        <end position="116"/>
    </location>
</feature>
<dbReference type="OrthoDB" id="5344944at2759"/>
<organism evidence="2 3">
    <name type="scientific">Choiromyces venosus 120613-1</name>
    <dbReference type="NCBI Taxonomy" id="1336337"/>
    <lineage>
        <taxon>Eukaryota</taxon>
        <taxon>Fungi</taxon>
        <taxon>Dikarya</taxon>
        <taxon>Ascomycota</taxon>
        <taxon>Pezizomycotina</taxon>
        <taxon>Pezizomycetes</taxon>
        <taxon>Pezizales</taxon>
        <taxon>Tuberaceae</taxon>
        <taxon>Choiromyces</taxon>
    </lineage>
</organism>
<dbReference type="AlphaFoldDB" id="A0A3N4IVD1"/>
<evidence type="ECO:0000256" key="1">
    <source>
        <dbReference type="SAM" id="MobiDB-lite"/>
    </source>
</evidence>
<feature type="compositionally biased region" description="Polar residues" evidence="1">
    <location>
        <begin position="213"/>
        <end position="224"/>
    </location>
</feature>
<proteinExistence type="predicted"/>
<feature type="region of interest" description="Disordered" evidence="1">
    <location>
        <begin position="194"/>
        <end position="272"/>
    </location>
</feature>
<feature type="region of interest" description="Disordered" evidence="1">
    <location>
        <begin position="95"/>
        <end position="116"/>
    </location>
</feature>
<feature type="compositionally biased region" description="Polar residues" evidence="1">
    <location>
        <begin position="1"/>
        <end position="22"/>
    </location>
</feature>
<name>A0A3N4IVD1_9PEZI</name>
<dbReference type="EMBL" id="ML120554">
    <property type="protein sequence ID" value="RPA89806.1"/>
    <property type="molecule type" value="Genomic_DNA"/>
</dbReference>
<protein>
    <submittedName>
        <fullName evidence="2">Uncharacterized protein</fullName>
    </submittedName>
</protein>
<evidence type="ECO:0000313" key="2">
    <source>
        <dbReference type="EMBL" id="RPA89806.1"/>
    </source>
</evidence>
<feature type="region of interest" description="Disordered" evidence="1">
    <location>
        <begin position="1"/>
        <end position="78"/>
    </location>
</feature>
<feature type="compositionally biased region" description="Polar residues" evidence="1">
    <location>
        <begin position="236"/>
        <end position="247"/>
    </location>
</feature>
<dbReference type="Proteomes" id="UP000276215">
    <property type="component" value="Unassembled WGS sequence"/>
</dbReference>
<keyword evidence="3" id="KW-1185">Reference proteome</keyword>
<sequence length="272" mass="29946">MDPQAQVQQGSTHFLSSPTASSENDRRDSPQRVVYPVPQEDTPREIDQVPAQLSPASTRRLGSGSRQTKHPLHQRPDLNKRLPEIKEVGDTQLSAILTPPTSPNSTQKHTITQKTSGLWRKVQTMAGENQWLFSRGALKAATKNETDAHVGVMLPGLAVCNSLLGPRRPGGWEPGDPTSTMNYAFEHLLRQPDSIDAPSHSQAIPHEGPAFSFSKTDSLETTQHSPKDEMGDMENTRAQVQTSQSWGVSEPEPVSRWSSSTDEGTRADLQRM</sequence>